<dbReference type="AlphaFoldDB" id="A0A2U0HWD3"/>
<comment type="caution">
    <text evidence="2">The sequence shown here is derived from an EMBL/GenBank/DDBJ whole genome shotgun (WGS) entry which is preliminary data.</text>
</comment>
<keyword evidence="3" id="KW-1185">Reference proteome</keyword>
<feature type="transmembrane region" description="Helical" evidence="1">
    <location>
        <begin position="12"/>
        <end position="29"/>
    </location>
</feature>
<dbReference type="RefSeq" id="WP_116695350.1">
    <property type="nucleotide sequence ID" value="NZ_QEHR01000010.1"/>
</dbReference>
<evidence type="ECO:0000313" key="2">
    <source>
        <dbReference type="EMBL" id="PVW13165.1"/>
    </source>
</evidence>
<evidence type="ECO:0000313" key="3">
    <source>
        <dbReference type="Proteomes" id="UP000245962"/>
    </source>
</evidence>
<dbReference type="EMBL" id="QEHR01000010">
    <property type="protein sequence ID" value="PVW13165.1"/>
    <property type="molecule type" value="Genomic_DNA"/>
</dbReference>
<evidence type="ECO:0000256" key="1">
    <source>
        <dbReference type="SAM" id="Phobius"/>
    </source>
</evidence>
<feature type="transmembrane region" description="Helical" evidence="1">
    <location>
        <begin position="105"/>
        <end position="124"/>
    </location>
</feature>
<keyword evidence="1" id="KW-0472">Membrane</keyword>
<dbReference type="OrthoDB" id="1377423at2"/>
<name>A0A2U0HWD3_9FLAO</name>
<keyword evidence="1" id="KW-1133">Transmembrane helix</keyword>
<gene>
    <name evidence="2" type="ORF">DDV96_13740</name>
</gene>
<dbReference type="Proteomes" id="UP000245962">
    <property type="component" value="Unassembled WGS sequence"/>
</dbReference>
<sequence length="169" mass="18999">MNKIKNIVDKYLFYALFIDVAILLAIWLGNTHFSIFDFKPLNNETNIKILSNLIGASISLAGFVLASLTIIVAIRSNVKTKRPEEADTPLELFFSIGTYKTIVKVFKIAIIELVFCFIVSYIVWMASANITNYGIFKVNVCLIFLLTVSTMRSLFVLFLLIARDDKASG</sequence>
<protein>
    <submittedName>
        <fullName evidence="2">Uncharacterized protein</fullName>
    </submittedName>
</protein>
<feature type="transmembrane region" description="Helical" evidence="1">
    <location>
        <begin position="49"/>
        <end position="74"/>
    </location>
</feature>
<keyword evidence="1" id="KW-0812">Transmembrane</keyword>
<reference evidence="2 3" key="1">
    <citation type="submission" date="2018-04" db="EMBL/GenBank/DDBJ databases">
        <title>Marixanthomonas spongiae HN-E44 sp. nov., isolated from a marine sponge.</title>
        <authorList>
            <person name="Luo L."/>
            <person name="Zhuang L."/>
        </authorList>
    </citation>
    <scope>NUCLEOTIDE SEQUENCE [LARGE SCALE GENOMIC DNA]</scope>
    <source>
        <strain evidence="2 3">HN-E44</strain>
    </source>
</reference>
<feature type="transmembrane region" description="Helical" evidence="1">
    <location>
        <begin position="136"/>
        <end position="162"/>
    </location>
</feature>
<organism evidence="2 3">
    <name type="scientific">Marixanthomonas spongiae</name>
    <dbReference type="NCBI Taxonomy" id="2174845"/>
    <lineage>
        <taxon>Bacteria</taxon>
        <taxon>Pseudomonadati</taxon>
        <taxon>Bacteroidota</taxon>
        <taxon>Flavobacteriia</taxon>
        <taxon>Flavobacteriales</taxon>
        <taxon>Flavobacteriaceae</taxon>
        <taxon>Marixanthomonas</taxon>
    </lineage>
</organism>
<proteinExistence type="predicted"/>
<accession>A0A2U0HWD3</accession>